<dbReference type="InterPro" id="IPR036291">
    <property type="entry name" value="NAD(P)-bd_dom_sf"/>
</dbReference>
<evidence type="ECO:0000313" key="3">
    <source>
        <dbReference type="Proteomes" id="UP000326198"/>
    </source>
</evidence>
<gene>
    <name evidence="2" type="ORF">BDV26DRAFT_16182</name>
</gene>
<dbReference type="AlphaFoldDB" id="A0A5N7BKN6"/>
<organism evidence="2 3">
    <name type="scientific">Aspergillus bertholletiae</name>
    <dbReference type="NCBI Taxonomy" id="1226010"/>
    <lineage>
        <taxon>Eukaryota</taxon>
        <taxon>Fungi</taxon>
        <taxon>Dikarya</taxon>
        <taxon>Ascomycota</taxon>
        <taxon>Pezizomycotina</taxon>
        <taxon>Eurotiomycetes</taxon>
        <taxon>Eurotiomycetidae</taxon>
        <taxon>Eurotiales</taxon>
        <taxon>Aspergillaceae</taxon>
        <taxon>Aspergillus</taxon>
        <taxon>Aspergillus subgen. Circumdati</taxon>
    </lineage>
</organism>
<dbReference type="SUPFAM" id="SSF51735">
    <property type="entry name" value="NAD(P)-binding Rossmann-fold domains"/>
    <property type="match status" value="1"/>
</dbReference>
<dbReference type="Proteomes" id="UP000326198">
    <property type="component" value="Unassembled WGS sequence"/>
</dbReference>
<dbReference type="EMBL" id="ML736163">
    <property type="protein sequence ID" value="KAE8382320.1"/>
    <property type="molecule type" value="Genomic_DNA"/>
</dbReference>
<accession>A0A5N7BKN6</accession>
<dbReference type="OrthoDB" id="4444247at2759"/>
<protein>
    <recommendedName>
        <fullName evidence="1">Thioester reductase (TE) domain-containing protein</fullName>
    </recommendedName>
</protein>
<sequence>MQGPNVRSIRALIALAAPRRVPVHYVSSGGVFFMHGVPTPCPTSCPYFPPDDGSNGYLSTKWATKRILENAAKQISIPVTIHRLMPVAPKIRSRDQEKALTELCEIAKKLHVTMRSSNIHGHMDLMKADELASNIITTIYDCSAGHTIIFPGCTICYSQHVPVPYVHHPSSVRLATEDLASIWDQSLGEENGAKIITGPEWIGLAKQAGFSYIVAYAGLSDRERYRWGSPYISSMKPIYALILALAFQPKPLISHRI</sequence>
<name>A0A5N7BKN6_9EURO</name>
<proteinExistence type="predicted"/>
<evidence type="ECO:0000313" key="2">
    <source>
        <dbReference type="EMBL" id="KAE8382320.1"/>
    </source>
</evidence>
<evidence type="ECO:0000259" key="1">
    <source>
        <dbReference type="Pfam" id="PF07993"/>
    </source>
</evidence>
<dbReference type="InterPro" id="IPR013120">
    <property type="entry name" value="FAR_NAD-bd"/>
</dbReference>
<dbReference type="Pfam" id="PF07993">
    <property type="entry name" value="NAD_binding_4"/>
    <property type="match status" value="1"/>
</dbReference>
<keyword evidence="3" id="KW-1185">Reference proteome</keyword>
<feature type="domain" description="Thioester reductase (TE)" evidence="1">
    <location>
        <begin position="3"/>
        <end position="134"/>
    </location>
</feature>
<dbReference type="Gene3D" id="3.40.50.720">
    <property type="entry name" value="NAD(P)-binding Rossmann-like Domain"/>
    <property type="match status" value="1"/>
</dbReference>
<reference evidence="2 3" key="1">
    <citation type="submission" date="2019-04" db="EMBL/GenBank/DDBJ databases">
        <title>Friends and foes A comparative genomics studyof 23 Aspergillus species from section Flavi.</title>
        <authorList>
            <consortium name="DOE Joint Genome Institute"/>
            <person name="Kjaerbolling I."/>
            <person name="Vesth T."/>
            <person name="Frisvad J.C."/>
            <person name="Nybo J.L."/>
            <person name="Theobald S."/>
            <person name="Kildgaard S."/>
            <person name="Isbrandt T."/>
            <person name="Kuo A."/>
            <person name="Sato A."/>
            <person name="Lyhne E.K."/>
            <person name="Kogle M.E."/>
            <person name="Wiebenga A."/>
            <person name="Kun R.S."/>
            <person name="Lubbers R.J."/>
            <person name="Makela M.R."/>
            <person name="Barry K."/>
            <person name="Chovatia M."/>
            <person name="Clum A."/>
            <person name="Daum C."/>
            <person name="Haridas S."/>
            <person name="He G."/>
            <person name="LaButti K."/>
            <person name="Lipzen A."/>
            <person name="Mondo S."/>
            <person name="Riley R."/>
            <person name="Salamov A."/>
            <person name="Simmons B.A."/>
            <person name="Magnuson J.K."/>
            <person name="Henrissat B."/>
            <person name="Mortensen U.H."/>
            <person name="Larsen T.O."/>
            <person name="Devries R.P."/>
            <person name="Grigoriev I.V."/>
            <person name="Machida M."/>
            <person name="Baker S.E."/>
            <person name="Andersen M.R."/>
        </authorList>
    </citation>
    <scope>NUCLEOTIDE SEQUENCE [LARGE SCALE GENOMIC DNA]</scope>
    <source>
        <strain evidence="2 3">IBT 29228</strain>
    </source>
</reference>